<dbReference type="SMART" id="SM00116">
    <property type="entry name" value="CBS"/>
    <property type="match status" value="4"/>
</dbReference>
<reference evidence="5 6" key="1">
    <citation type="submission" date="2018-10" db="EMBL/GenBank/DDBJ databases">
        <title>Natrarchaeobius chitinivorans gen. nov., sp. nov., and Natrarchaeobius haloalkaliphilus sp. nov., alkaliphilic, chitin-utilizing haloarchaea from hypersaline alkaline lakes.</title>
        <authorList>
            <person name="Sorokin D.Y."/>
            <person name="Elcheninov A.G."/>
            <person name="Kostrikina N.A."/>
            <person name="Bale N.J."/>
            <person name="Sinninghe Damste J.S."/>
            <person name="Khijniak T.V."/>
            <person name="Kublanov I.V."/>
            <person name="Toshchakov S.V."/>
        </authorList>
    </citation>
    <scope>NUCLEOTIDE SEQUENCE [LARGE SCALE GENOMIC DNA]</scope>
    <source>
        <strain evidence="5 6">AArcht7</strain>
    </source>
</reference>
<dbReference type="Gene3D" id="3.30.160.100">
    <property type="entry name" value="Ribosome hibernation promotion factor-like"/>
    <property type="match status" value="1"/>
</dbReference>
<feature type="domain" description="CBS" evidence="4">
    <location>
        <begin position="128"/>
        <end position="183"/>
    </location>
</feature>
<name>A0A3N6NR93_NATCH</name>
<dbReference type="Gene3D" id="3.10.580.10">
    <property type="entry name" value="CBS-domain"/>
    <property type="match status" value="3"/>
</dbReference>
<evidence type="ECO:0000256" key="3">
    <source>
        <dbReference type="SAM" id="MobiDB-lite"/>
    </source>
</evidence>
<evidence type="ECO:0000313" key="6">
    <source>
        <dbReference type="Proteomes" id="UP000281431"/>
    </source>
</evidence>
<evidence type="ECO:0000256" key="1">
    <source>
        <dbReference type="ARBA" id="ARBA00023122"/>
    </source>
</evidence>
<dbReference type="AlphaFoldDB" id="A0A3N6NR93"/>
<dbReference type="InterPro" id="IPR051257">
    <property type="entry name" value="Diverse_CBS-Domain"/>
</dbReference>
<dbReference type="OrthoDB" id="9280at2157"/>
<dbReference type="InterPro" id="IPR000644">
    <property type="entry name" value="CBS_dom"/>
</dbReference>
<feature type="domain" description="CBS" evidence="4">
    <location>
        <begin position="66"/>
        <end position="121"/>
    </location>
</feature>
<dbReference type="InterPro" id="IPR036567">
    <property type="entry name" value="RHF-like"/>
</dbReference>
<comment type="caution">
    <text evidence="5">The sequence shown here is derived from an EMBL/GenBank/DDBJ whole genome shotgun (WGS) entry which is preliminary data.</text>
</comment>
<evidence type="ECO:0000313" key="5">
    <source>
        <dbReference type="EMBL" id="RQH02503.1"/>
    </source>
</evidence>
<dbReference type="Proteomes" id="UP000281431">
    <property type="component" value="Unassembled WGS sequence"/>
</dbReference>
<evidence type="ECO:0000259" key="4">
    <source>
        <dbReference type="PROSITE" id="PS51371"/>
    </source>
</evidence>
<dbReference type="PANTHER" id="PTHR43080">
    <property type="entry name" value="CBS DOMAIN-CONTAINING PROTEIN CBSX3, MITOCHONDRIAL"/>
    <property type="match status" value="1"/>
</dbReference>
<dbReference type="PANTHER" id="PTHR43080:SF2">
    <property type="entry name" value="CBS DOMAIN-CONTAINING PROTEIN"/>
    <property type="match status" value="1"/>
</dbReference>
<sequence length="399" mass="44159">MDVTDIVDREFETYDETTRVSKLRGAFEDSNRKALVIERDGEFVGIVTRKEVLSSHEKTTRKARSLVRSVPTIGPHEDVREAARLMIASDTRLLPVLQGDDLVGVVRTEALLRSVQPYLAVLDASDVATTDVVSVEPDTSLGKALSTFRTERIEHLPVVSGDDVVGIVSLADVLSFVTRELQRSQGGDSPEHMDASKGGHHGGRGAREGERDDLLALPVRNVMVEAVGTTTPDESLEEVLESMLEFDASSSILLDDGSLAGIVTKTDLLESLTWSEERRLPVQVFGAELMSDTTREELSERIEAVSRKYGAMRVLEAKVHFQEHKERLRGVAQIHARIRLYTDKGTFVASDEGYGDRHAFSLALNAIERQILEGKTSERARMPSGEDVVAKMYGWWLSE</sequence>
<protein>
    <submittedName>
        <fullName evidence="5">CBS domain-containing protein</fullName>
    </submittedName>
</protein>
<dbReference type="EMBL" id="REFZ01000002">
    <property type="protein sequence ID" value="RQH02503.1"/>
    <property type="molecule type" value="Genomic_DNA"/>
</dbReference>
<dbReference type="InterPro" id="IPR046342">
    <property type="entry name" value="CBS_dom_sf"/>
</dbReference>
<dbReference type="SUPFAM" id="SSF69754">
    <property type="entry name" value="Ribosome binding protein Y (YfiA homologue)"/>
    <property type="match status" value="1"/>
</dbReference>
<accession>A0A3N6NR93</accession>
<feature type="region of interest" description="Disordered" evidence="3">
    <location>
        <begin position="181"/>
        <end position="211"/>
    </location>
</feature>
<keyword evidence="1 2" id="KW-0129">CBS domain</keyword>
<feature type="domain" description="CBS" evidence="4">
    <location>
        <begin position="223"/>
        <end position="280"/>
    </location>
</feature>
<keyword evidence="6" id="KW-1185">Reference proteome</keyword>
<proteinExistence type="predicted"/>
<evidence type="ECO:0000256" key="2">
    <source>
        <dbReference type="PROSITE-ProRule" id="PRU00703"/>
    </source>
</evidence>
<gene>
    <name evidence="5" type="ORF">EA472_04160</name>
</gene>
<dbReference type="PROSITE" id="PS51371">
    <property type="entry name" value="CBS"/>
    <property type="match status" value="3"/>
</dbReference>
<dbReference type="Pfam" id="PF00571">
    <property type="entry name" value="CBS"/>
    <property type="match status" value="4"/>
</dbReference>
<dbReference type="SUPFAM" id="SSF54631">
    <property type="entry name" value="CBS-domain pair"/>
    <property type="match status" value="3"/>
</dbReference>
<organism evidence="5 6">
    <name type="scientific">Natrarchaeobius chitinivorans</name>
    <dbReference type="NCBI Taxonomy" id="1679083"/>
    <lineage>
        <taxon>Archaea</taxon>
        <taxon>Methanobacteriati</taxon>
        <taxon>Methanobacteriota</taxon>
        <taxon>Stenosarchaea group</taxon>
        <taxon>Halobacteria</taxon>
        <taxon>Halobacteriales</taxon>
        <taxon>Natrialbaceae</taxon>
        <taxon>Natrarchaeobius</taxon>
    </lineage>
</organism>